<dbReference type="AlphaFoldDB" id="K1U498"/>
<reference evidence="1" key="1">
    <citation type="journal article" date="2013" name="Environ. Microbiol.">
        <title>Microbiota from the distal guts of lean and obese adolescents exhibit partial functional redundancy besides clear differences in community structure.</title>
        <authorList>
            <person name="Ferrer M."/>
            <person name="Ruiz A."/>
            <person name="Lanza F."/>
            <person name="Haange S.B."/>
            <person name="Oberbach A."/>
            <person name="Till H."/>
            <person name="Bargiela R."/>
            <person name="Campoy C."/>
            <person name="Segura M.T."/>
            <person name="Richter M."/>
            <person name="von Bergen M."/>
            <person name="Seifert J."/>
            <person name="Suarez A."/>
        </authorList>
    </citation>
    <scope>NUCLEOTIDE SEQUENCE</scope>
</reference>
<dbReference type="InterPro" id="IPR005531">
    <property type="entry name" value="Asp23"/>
</dbReference>
<dbReference type="PANTHER" id="PTHR34297">
    <property type="entry name" value="HYPOTHETICAL CYTOSOLIC PROTEIN-RELATED"/>
    <property type="match status" value="1"/>
</dbReference>
<proteinExistence type="predicted"/>
<name>K1U498_9ZZZZ</name>
<evidence type="ECO:0000313" key="2">
    <source>
        <dbReference type="EMBL" id="EKC74676.1"/>
    </source>
</evidence>
<organism evidence="1">
    <name type="scientific">human gut metagenome</name>
    <dbReference type="NCBI Taxonomy" id="408170"/>
    <lineage>
        <taxon>unclassified sequences</taxon>
        <taxon>metagenomes</taxon>
        <taxon>organismal metagenomes</taxon>
    </lineage>
</organism>
<comment type="caution">
    <text evidence="1">The sequence shown here is derived from an EMBL/GenBank/DDBJ whole genome shotgun (WGS) entry which is preliminary data.</text>
</comment>
<sequence>MPENYITCQDEKGSINISEDVVAAMVRAAITEVDGVAGVATSTGTELAELLGIKSAAKGIKVQIVDGTMTVDTIITVRYGCSVVAVAKAVQESVTSAVESMTGMGKPIVNVHVSGVAFDK</sequence>
<accession>K1U498</accession>
<gene>
    <name evidence="1" type="ORF">LEA_06355</name>
    <name evidence="2" type="ORF">OBE_01729</name>
</gene>
<protein>
    <submittedName>
        <fullName evidence="1">Protein containing DUF322</fullName>
    </submittedName>
</protein>
<evidence type="ECO:0000313" key="1">
    <source>
        <dbReference type="EMBL" id="EKC73185.1"/>
    </source>
</evidence>
<dbReference type="PANTHER" id="PTHR34297:SF1">
    <property type="entry name" value="ASP23_GLS24 FAMILY ENVELOPE STRESS RESPONSE PROTEIN"/>
    <property type="match status" value="1"/>
</dbReference>
<dbReference type="EMBL" id="AJWY01004157">
    <property type="protein sequence ID" value="EKC73185.1"/>
    <property type="molecule type" value="Genomic_DNA"/>
</dbReference>
<dbReference type="Pfam" id="PF03780">
    <property type="entry name" value="Asp23"/>
    <property type="match status" value="1"/>
</dbReference>
<dbReference type="EMBL" id="AJWZ01001156">
    <property type="protein sequence ID" value="EKC74676.1"/>
    <property type="molecule type" value="Genomic_DNA"/>
</dbReference>